<dbReference type="GO" id="GO:0003677">
    <property type="term" value="F:DNA binding"/>
    <property type="evidence" value="ECO:0007669"/>
    <property type="project" value="InterPro"/>
</dbReference>
<reference evidence="2" key="1">
    <citation type="submission" date="2019-10" db="EMBL/GenBank/DDBJ databases">
        <title>Lactobacillus agilis SN811 Whole Genome Sequencing Project.</title>
        <authorList>
            <person name="Suzuki S."/>
            <person name="Endo A."/>
            <person name="Maeno S."/>
            <person name="Shiwa Y."/>
            <person name="Matsutani M."/>
            <person name="Kajikawa A."/>
        </authorList>
    </citation>
    <scope>NUCLEOTIDE SEQUENCE</scope>
    <source>
        <strain evidence="2">SN811</strain>
    </source>
</reference>
<dbReference type="Proteomes" id="UP000494160">
    <property type="component" value="Unassembled WGS sequence"/>
</dbReference>
<dbReference type="PANTHER" id="PTHR37038">
    <property type="entry name" value="TRANSCRIPTIONAL REGULATOR-RELATED"/>
    <property type="match status" value="1"/>
</dbReference>
<evidence type="ECO:0000259" key="1">
    <source>
        <dbReference type="Pfam" id="PF21259"/>
    </source>
</evidence>
<name>A0A6F9Y654_9LACO</name>
<dbReference type="CDD" id="cd00093">
    <property type="entry name" value="HTH_XRE"/>
    <property type="match status" value="1"/>
</dbReference>
<feature type="domain" description="HTH-type transcriptional regulator Rgg C-terminal" evidence="1">
    <location>
        <begin position="108"/>
        <end position="274"/>
    </location>
</feature>
<protein>
    <submittedName>
        <fullName evidence="2">Transcription regulator</fullName>
    </submittedName>
</protein>
<dbReference type="SUPFAM" id="SSF47413">
    <property type="entry name" value="lambda repressor-like DNA-binding domains"/>
    <property type="match status" value="1"/>
</dbReference>
<dbReference type="RefSeq" id="WP_172577583.1">
    <property type="nucleotide sequence ID" value="NZ_BLAP01000061.1"/>
</dbReference>
<dbReference type="Gene3D" id="1.10.260.40">
    <property type="entry name" value="lambda repressor-like DNA-binding domains"/>
    <property type="match status" value="1"/>
</dbReference>
<dbReference type="NCBIfam" id="TIGR01716">
    <property type="entry name" value="RGG_Cterm"/>
    <property type="match status" value="1"/>
</dbReference>
<proteinExistence type="predicted"/>
<accession>A0A6F9Y654</accession>
<organism evidence="2">
    <name type="scientific">Ligilactobacillus agilis</name>
    <dbReference type="NCBI Taxonomy" id="1601"/>
    <lineage>
        <taxon>Bacteria</taxon>
        <taxon>Bacillati</taxon>
        <taxon>Bacillota</taxon>
        <taxon>Bacilli</taxon>
        <taxon>Lactobacillales</taxon>
        <taxon>Lactobacillaceae</taxon>
        <taxon>Ligilactobacillus</taxon>
    </lineage>
</organism>
<dbReference type="InterPro" id="IPR001387">
    <property type="entry name" value="Cro/C1-type_HTH"/>
</dbReference>
<dbReference type="EMBL" id="BLAP01000061">
    <property type="protein sequence ID" value="GET13009.1"/>
    <property type="molecule type" value="Genomic_DNA"/>
</dbReference>
<dbReference type="InterPro" id="IPR010057">
    <property type="entry name" value="Transcription_activator_Rgg_C"/>
</dbReference>
<dbReference type="InterPro" id="IPR053163">
    <property type="entry name" value="HTH-type_regulator_Rgg"/>
</dbReference>
<sequence length="286" mass="33280">MDLASTISDIRKHKGLSISELTQDIISTSTFGRYITGTTDLHSQSFIEILNRLHITLPELEFIANNYSNNEEKEFMTKIMLSFTNQDIDYLSYLKITCQQKLGSHNSFYDHMLGLIDILIARLDHKEIDVSDNPLYKYLIRTETWTRYELVLFSDSLIFWPPETVVTILKRAITTVSKLDKLNPYGLESFRLISNAITSLIFHHDYKNALYFIEILEQYQLRDDFIYEKLFLKLFTGFKLAILKKDAQVYQPYFDDCLAVIKILNLPTLQASFEAAIKDIKLAISK</sequence>
<comment type="caution">
    <text evidence="2">The sequence shown here is derived from an EMBL/GenBank/DDBJ whole genome shotgun (WGS) entry which is preliminary data.</text>
</comment>
<dbReference type="AlphaFoldDB" id="A0A6F9Y654"/>
<gene>
    <name evidence="2" type="primary">hipB</name>
    <name evidence="2" type="ORF">SN811_15090</name>
</gene>
<dbReference type="Pfam" id="PF21259">
    <property type="entry name" value="Rgg_C"/>
    <property type="match status" value="1"/>
</dbReference>
<evidence type="ECO:0000313" key="2">
    <source>
        <dbReference type="EMBL" id="GET13009.1"/>
    </source>
</evidence>
<dbReference type="InterPro" id="IPR010982">
    <property type="entry name" value="Lambda_DNA-bd_dom_sf"/>
</dbReference>